<dbReference type="SUPFAM" id="SSF48208">
    <property type="entry name" value="Six-hairpin glycosidases"/>
    <property type="match status" value="1"/>
</dbReference>
<dbReference type="InterPro" id="IPR014480">
    <property type="entry name" value="Mannan-1_6-alpha_mannosidase"/>
</dbReference>
<proteinExistence type="inferred from homology"/>
<keyword evidence="4 9" id="KW-0732">Signal</keyword>
<keyword evidence="7 8" id="KW-0326">Glycosidase</keyword>
<dbReference type="OrthoDB" id="9984024at2759"/>
<evidence type="ECO:0000256" key="6">
    <source>
        <dbReference type="ARBA" id="ARBA00023180"/>
    </source>
</evidence>
<comment type="similarity">
    <text evidence="2 8">Belongs to the glycosyl hydrolase 76 family.</text>
</comment>
<keyword evidence="6" id="KW-0325">Glycoprotein</keyword>
<organism evidence="10 11">
    <name type="scientific">Pyrenophora seminiperda CCB06</name>
    <dbReference type="NCBI Taxonomy" id="1302712"/>
    <lineage>
        <taxon>Eukaryota</taxon>
        <taxon>Fungi</taxon>
        <taxon>Dikarya</taxon>
        <taxon>Ascomycota</taxon>
        <taxon>Pezizomycotina</taxon>
        <taxon>Dothideomycetes</taxon>
        <taxon>Pleosporomycetidae</taxon>
        <taxon>Pleosporales</taxon>
        <taxon>Pleosporineae</taxon>
        <taxon>Pleosporaceae</taxon>
        <taxon>Pyrenophora</taxon>
    </lineage>
</organism>
<feature type="signal peptide" evidence="9">
    <location>
        <begin position="1"/>
        <end position="22"/>
    </location>
</feature>
<dbReference type="GO" id="GO:0016052">
    <property type="term" value="P:carbohydrate catabolic process"/>
    <property type="evidence" value="ECO:0007669"/>
    <property type="project" value="InterPro"/>
</dbReference>
<dbReference type="GO" id="GO:0008496">
    <property type="term" value="F:mannan endo-1,6-alpha-mannosidase activity"/>
    <property type="evidence" value="ECO:0007669"/>
    <property type="project" value="UniProtKB-UniRule"/>
</dbReference>
<protein>
    <recommendedName>
        <fullName evidence="3 8">Mannan endo-1,6-alpha-mannosidase</fullName>
        <ecNumber evidence="3 8">3.2.1.101</ecNumber>
    </recommendedName>
</protein>
<sequence length="437" mass="47254">MLSNSLLRSSFLALTLSPNIFAQSHLDITDATQRATLALDALQAWYNPSTGLWETTGWWNSANIMTLIGDFANAHPDNSTLQALARNVFATTLLKAPAKNPNPGIEDYDSHGKQPGSTGWASAYTKYLDPGTWEPHTVYPTSWQTASITPVAAVNSSAPSASDWLDGYYDDDLWWALAWITAYDVTFHTPYLTLAEDIFLAVARTWGTPCFGGGIYWSHSKTYVNAIANSLFFSTAAHLANRVPFQRQASYRSWAERSLDWFLRTGMLNDKGTINDGLTGDCRNNGGTTWSYNQGVILGGLVQLQRAAAPSSPGKQYVALAEHIANAALAELSDTNGVLHDECEPDCGADGTQFKGIFVRNLVALQGAVAGGGKDGFRRAINANARSIWDNNRVVSEGRGWNLFSVNWAGPFVGWANASTQSSAMEALVGAVVVPGV</sequence>
<keyword evidence="5 8" id="KW-0378">Hydrolase</keyword>
<dbReference type="InterPro" id="IPR053169">
    <property type="entry name" value="MUG_Protein"/>
</dbReference>
<reference evidence="10 11" key="1">
    <citation type="journal article" date="2014" name="PLoS ONE">
        <title>De novo Genome Assembly of the Fungal Plant Pathogen Pyrenophora semeniperda.</title>
        <authorList>
            <person name="Soliai M.M."/>
            <person name="Meyer S.E."/>
            <person name="Udall J.A."/>
            <person name="Elzinga D.E."/>
            <person name="Hermansen R.A."/>
            <person name="Bodily P.M."/>
            <person name="Hart A.A."/>
            <person name="Coleman C.E."/>
        </authorList>
    </citation>
    <scope>NUCLEOTIDE SEQUENCE [LARGE SCALE GENOMIC DNA]</scope>
    <source>
        <strain evidence="10 11">CCB06</strain>
        <tissue evidence="10">Mycelium</tissue>
    </source>
</reference>
<evidence type="ECO:0000256" key="1">
    <source>
        <dbReference type="ARBA" id="ARBA00001452"/>
    </source>
</evidence>
<dbReference type="InterPro" id="IPR005198">
    <property type="entry name" value="Glyco_hydro_76"/>
</dbReference>
<evidence type="ECO:0000256" key="7">
    <source>
        <dbReference type="ARBA" id="ARBA00023295"/>
    </source>
</evidence>
<dbReference type="EC" id="3.2.1.101" evidence="3 8"/>
<evidence type="ECO:0000256" key="8">
    <source>
        <dbReference type="PIRNR" id="PIRNR016302"/>
    </source>
</evidence>
<evidence type="ECO:0000256" key="3">
    <source>
        <dbReference type="ARBA" id="ARBA00012350"/>
    </source>
</evidence>
<dbReference type="Gene3D" id="1.50.10.20">
    <property type="match status" value="1"/>
</dbReference>
<feature type="chain" id="PRO_5018248036" description="Mannan endo-1,6-alpha-mannosidase" evidence="9">
    <location>
        <begin position="23"/>
        <end position="437"/>
    </location>
</feature>
<evidence type="ECO:0000256" key="5">
    <source>
        <dbReference type="ARBA" id="ARBA00022801"/>
    </source>
</evidence>
<evidence type="ECO:0000313" key="11">
    <source>
        <dbReference type="Proteomes" id="UP000265663"/>
    </source>
</evidence>
<evidence type="ECO:0000256" key="9">
    <source>
        <dbReference type="SAM" id="SignalP"/>
    </source>
</evidence>
<dbReference type="Proteomes" id="UP000265663">
    <property type="component" value="Unassembled WGS sequence"/>
</dbReference>
<accession>A0A3M7M8B0</accession>
<name>A0A3M7M8B0_9PLEO</name>
<evidence type="ECO:0000256" key="2">
    <source>
        <dbReference type="ARBA" id="ARBA00009699"/>
    </source>
</evidence>
<dbReference type="Pfam" id="PF03663">
    <property type="entry name" value="Glyco_hydro_76"/>
    <property type="match status" value="1"/>
</dbReference>
<evidence type="ECO:0000256" key="4">
    <source>
        <dbReference type="ARBA" id="ARBA00022729"/>
    </source>
</evidence>
<comment type="catalytic activity">
    <reaction evidence="1 8">
        <text>Random hydrolysis of (1-&gt;6)-alpha-D-mannosidic linkages in unbranched (1-&gt;6)-mannans.</text>
        <dbReference type="EC" id="3.2.1.101"/>
    </reaction>
</comment>
<dbReference type="AlphaFoldDB" id="A0A3M7M8B0"/>
<dbReference type="EMBL" id="KE747824">
    <property type="protein sequence ID" value="RMZ70725.1"/>
    <property type="molecule type" value="Genomic_DNA"/>
</dbReference>
<dbReference type="InterPro" id="IPR008928">
    <property type="entry name" value="6-hairpin_glycosidase_sf"/>
</dbReference>
<gene>
    <name evidence="10" type="ORF">GMOD_00000856</name>
</gene>
<dbReference type="PANTHER" id="PTHR47791">
    <property type="entry name" value="MEIOTICALLY UP-REGULATED GENE 191 PROTEIN"/>
    <property type="match status" value="1"/>
</dbReference>
<dbReference type="PANTHER" id="PTHR47791:SF1">
    <property type="entry name" value="ENDO MANNANASE, GH76 FAMILY (EUROFUNG)"/>
    <property type="match status" value="1"/>
</dbReference>
<evidence type="ECO:0000313" key="10">
    <source>
        <dbReference type="EMBL" id="RMZ70725.1"/>
    </source>
</evidence>
<keyword evidence="11" id="KW-1185">Reference proteome</keyword>
<dbReference type="PIRSF" id="PIRSF016302">
    <property type="entry name" value="Man_a_manosd"/>
    <property type="match status" value="1"/>
</dbReference>